<dbReference type="Proteomes" id="UP001500459">
    <property type="component" value="Unassembled WGS sequence"/>
</dbReference>
<gene>
    <name evidence="2" type="ORF">GCM10022393_01120</name>
</gene>
<keyword evidence="3" id="KW-1185">Reference proteome</keyword>
<protein>
    <recommendedName>
        <fullName evidence="1">ISXO2-like transposase domain-containing protein</fullName>
    </recommendedName>
</protein>
<evidence type="ECO:0000313" key="2">
    <source>
        <dbReference type="EMBL" id="GAA4106623.1"/>
    </source>
</evidence>
<dbReference type="InterPro" id="IPR024445">
    <property type="entry name" value="Tnp_ISXO2-like"/>
</dbReference>
<accession>A0ABP7X7I6</accession>
<comment type="caution">
    <text evidence="2">The sequence shown here is derived from an EMBL/GenBank/DDBJ whole genome shotgun (WGS) entry which is preliminary data.</text>
</comment>
<organism evidence="2 3">
    <name type="scientific">Aquimarina addita</name>
    <dbReference type="NCBI Taxonomy" id="870485"/>
    <lineage>
        <taxon>Bacteria</taxon>
        <taxon>Pseudomonadati</taxon>
        <taxon>Bacteroidota</taxon>
        <taxon>Flavobacteriia</taxon>
        <taxon>Flavobacteriales</taxon>
        <taxon>Flavobacteriaceae</taxon>
        <taxon>Aquimarina</taxon>
    </lineage>
</organism>
<feature type="domain" description="ISXO2-like transposase" evidence="1">
    <location>
        <begin position="5"/>
        <end position="57"/>
    </location>
</feature>
<dbReference type="Pfam" id="PF12762">
    <property type="entry name" value="DDE_Tnp_IS1595"/>
    <property type="match status" value="1"/>
</dbReference>
<name>A0ABP7X7I6_9FLAO</name>
<sequence>MELNRKHQIKRVFVKSIDNYSGKSLTPIFEEYISKTAKVVTDKWRGYELLKAMYNIEQKLSIQGKNFKELQIVIMQLKSCLRAIPTHVS</sequence>
<evidence type="ECO:0000259" key="1">
    <source>
        <dbReference type="Pfam" id="PF12762"/>
    </source>
</evidence>
<evidence type="ECO:0000313" key="3">
    <source>
        <dbReference type="Proteomes" id="UP001500459"/>
    </source>
</evidence>
<proteinExistence type="predicted"/>
<reference evidence="3" key="1">
    <citation type="journal article" date="2019" name="Int. J. Syst. Evol. Microbiol.">
        <title>The Global Catalogue of Microorganisms (GCM) 10K type strain sequencing project: providing services to taxonomists for standard genome sequencing and annotation.</title>
        <authorList>
            <consortium name="The Broad Institute Genomics Platform"/>
            <consortium name="The Broad Institute Genome Sequencing Center for Infectious Disease"/>
            <person name="Wu L."/>
            <person name="Ma J."/>
        </authorList>
    </citation>
    <scope>NUCLEOTIDE SEQUENCE [LARGE SCALE GENOMIC DNA]</scope>
    <source>
        <strain evidence="3">JCM 17106</strain>
    </source>
</reference>
<dbReference type="EMBL" id="BAABCW010000001">
    <property type="protein sequence ID" value="GAA4106623.1"/>
    <property type="molecule type" value="Genomic_DNA"/>
</dbReference>